<dbReference type="SUPFAM" id="SSF56112">
    <property type="entry name" value="Protein kinase-like (PK-like)"/>
    <property type="match status" value="1"/>
</dbReference>
<feature type="domain" description="AGC-kinase C-terminal" evidence="13">
    <location>
        <begin position="402"/>
        <end position="471"/>
    </location>
</feature>
<evidence type="ECO:0000256" key="2">
    <source>
        <dbReference type="ARBA" id="ARBA00022527"/>
    </source>
</evidence>
<comment type="catalytic activity">
    <reaction evidence="9">
        <text>L-seryl-[protein] + ATP = O-phospho-L-seryl-[protein] + ADP + H(+)</text>
        <dbReference type="Rhea" id="RHEA:17989"/>
        <dbReference type="Rhea" id="RHEA-COMP:9863"/>
        <dbReference type="Rhea" id="RHEA-COMP:11604"/>
        <dbReference type="ChEBI" id="CHEBI:15378"/>
        <dbReference type="ChEBI" id="CHEBI:29999"/>
        <dbReference type="ChEBI" id="CHEBI:30616"/>
        <dbReference type="ChEBI" id="CHEBI:83421"/>
        <dbReference type="ChEBI" id="CHEBI:456216"/>
        <dbReference type="EC" id="2.7.11.1"/>
    </reaction>
</comment>
<dbReference type="InterPro" id="IPR000719">
    <property type="entry name" value="Prot_kinase_dom"/>
</dbReference>
<dbReference type="InterPro" id="IPR000961">
    <property type="entry name" value="AGC-kinase_C"/>
</dbReference>
<dbReference type="STRING" id="1157962.A0A250XMP0"/>
<comment type="similarity">
    <text evidence="11">Belongs to the protein kinase superfamily.</text>
</comment>
<dbReference type="InterPro" id="IPR011009">
    <property type="entry name" value="Kinase-like_dom_sf"/>
</dbReference>
<dbReference type="InterPro" id="IPR017892">
    <property type="entry name" value="Pkinase_C"/>
</dbReference>
<dbReference type="EC" id="2.7.11.1" evidence="1"/>
<evidence type="ECO:0000256" key="11">
    <source>
        <dbReference type="RuleBase" id="RU000304"/>
    </source>
</evidence>
<protein>
    <recommendedName>
        <fullName evidence="1">non-specific serine/threonine protein kinase</fullName>
        <ecNumber evidence="1">2.7.11.1</ecNumber>
    </recommendedName>
</protein>
<sequence length="482" mass="53190">MPSLNPFAPSWTPPLSGATGLDFATTVEKSLKPISRVSSASPAVSLLSLSLGTIKLARGSSEDTDSVHEYSSIGGDSDCLAATVTSGDEPSPLPALDCPLNLEDEMAKNALALHNAQLEMERDGPISQTGNGSACTKVGLQDFELLSVVGQGAFGKVFQVRHKATDKLYALKVMRKEKILQKDHSEYVRSERDVLTSVQHPFIVTLRFSFQTPSKLYLVLDFINGGHLFYNLFRQGVFREDVARLYCAEMVLALTYLHSNNIMHRDLKPENVLLDSEGHIKLTDFGLAKGNVEGDNERSNSFIGTMEYMAPEIVDGKGHTKGVDWWSTGVLLYEMLCGLPPFRAKSRNALQQQILTAKPKYPKFLSSDALSLLKGLLTRDPVKRLGCGPNGPEDIKKHPFFKSINWAKLERGEVQSTFKPSVKCSMSVENFDKIWTDQKPEDSPCGTPSASADAMFRGFTYVQPSYLLGLNLDNKERVPFEN</sequence>
<dbReference type="InterPro" id="IPR008271">
    <property type="entry name" value="Ser/Thr_kinase_AS"/>
</dbReference>
<dbReference type="GO" id="GO:0005524">
    <property type="term" value="F:ATP binding"/>
    <property type="evidence" value="ECO:0007669"/>
    <property type="project" value="UniProtKB-UniRule"/>
</dbReference>
<evidence type="ECO:0000256" key="1">
    <source>
        <dbReference type="ARBA" id="ARBA00012513"/>
    </source>
</evidence>
<dbReference type="SMART" id="SM00220">
    <property type="entry name" value="S_TKc"/>
    <property type="match status" value="1"/>
</dbReference>
<feature type="domain" description="Protein kinase" evidence="12">
    <location>
        <begin position="143"/>
        <end position="401"/>
    </location>
</feature>
<keyword evidence="5 10" id="KW-0547">Nucleotide-binding</keyword>
<keyword evidence="15" id="KW-1185">Reference proteome</keyword>
<dbReference type="PROSITE" id="PS51285">
    <property type="entry name" value="AGC_KINASE_CTER"/>
    <property type="match status" value="1"/>
</dbReference>
<evidence type="ECO:0000256" key="8">
    <source>
        <dbReference type="ARBA" id="ARBA00047899"/>
    </source>
</evidence>
<dbReference type="CDD" id="cd05123">
    <property type="entry name" value="STKc_AGC"/>
    <property type="match status" value="1"/>
</dbReference>
<keyword evidence="6" id="KW-0418">Kinase</keyword>
<comment type="caution">
    <text evidence="14">The sequence shown here is derived from an EMBL/GenBank/DDBJ whole genome shotgun (WGS) entry which is preliminary data.</text>
</comment>
<dbReference type="FunFam" id="3.30.200.20:FF:000048">
    <property type="entry name" value="Non-specific serine/threonine protein kinase"/>
    <property type="match status" value="1"/>
</dbReference>
<accession>A0A250XMP0</accession>
<dbReference type="PROSITE" id="PS00107">
    <property type="entry name" value="PROTEIN_KINASE_ATP"/>
    <property type="match status" value="1"/>
</dbReference>
<comment type="catalytic activity">
    <reaction evidence="8">
        <text>L-threonyl-[protein] + ATP = O-phospho-L-threonyl-[protein] + ADP + H(+)</text>
        <dbReference type="Rhea" id="RHEA:46608"/>
        <dbReference type="Rhea" id="RHEA-COMP:11060"/>
        <dbReference type="Rhea" id="RHEA-COMP:11605"/>
        <dbReference type="ChEBI" id="CHEBI:15378"/>
        <dbReference type="ChEBI" id="CHEBI:30013"/>
        <dbReference type="ChEBI" id="CHEBI:30616"/>
        <dbReference type="ChEBI" id="CHEBI:61977"/>
        <dbReference type="ChEBI" id="CHEBI:456216"/>
        <dbReference type="EC" id="2.7.11.1"/>
    </reaction>
</comment>
<dbReference type="AlphaFoldDB" id="A0A250XMP0"/>
<proteinExistence type="inferred from homology"/>
<dbReference type="Pfam" id="PF00433">
    <property type="entry name" value="Pkinase_C"/>
    <property type="match status" value="1"/>
</dbReference>
<dbReference type="InterPro" id="IPR017441">
    <property type="entry name" value="Protein_kinase_ATP_BS"/>
</dbReference>
<keyword evidence="4" id="KW-0808">Transferase</keyword>
<feature type="binding site" evidence="10">
    <location>
        <position position="172"/>
    </location>
    <ligand>
        <name>ATP</name>
        <dbReference type="ChEBI" id="CHEBI:30616"/>
    </ligand>
</feature>
<evidence type="ECO:0000313" key="15">
    <source>
        <dbReference type="Proteomes" id="UP000232323"/>
    </source>
</evidence>
<evidence type="ECO:0000256" key="7">
    <source>
        <dbReference type="ARBA" id="ARBA00022840"/>
    </source>
</evidence>
<evidence type="ECO:0000256" key="6">
    <source>
        <dbReference type="ARBA" id="ARBA00022777"/>
    </source>
</evidence>
<evidence type="ECO:0000256" key="5">
    <source>
        <dbReference type="ARBA" id="ARBA00022741"/>
    </source>
</evidence>
<dbReference type="GO" id="GO:0106310">
    <property type="term" value="F:protein serine kinase activity"/>
    <property type="evidence" value="ECO:0007669"/>
    <property type="project" value="RHEA"/>
</dbReference>
<dbReference type="Gene3D" id="3.30.200.20">
    <property type="entry name" value="Phosphorylase Kinase, domain 1"/>
    <property type="match status" value="1"/>
</dbReference>
<dbReference type="EMBL" id="BEGY01000123">
    <property type="protein sequence ID" value="GAX84371.1"/>
    <property type="molecule type" value="Genomic_DNA"/>
</dbReference>
<evidence type="ECO:0000256" key="3">
    <source>
        <dbReference type="ARBA" id="ARBA00022553"/>
    </source>
</evidence>
<keyword evidence="3" id="KW-0597">Phosphoprotein</keyword>
<evidence type="ECO:0000256" key="4">
    <source>
        <dbReference type="ARBA" id="ARBA00022679"/>
    </source>
</evidence>
<dbReference type="OrthoDB" id="63267at2759"/>
<evidence type="ECO:0000313" key="14">
    <source>
        <dbReference type="EMBL" id="GAX84371.1"/>
    </source>
</evidence>
<evidence type="ECO:0000259" key="13">
    <source>
        <dbReference type="PROSITE" id="PS51285"/>
    </source>
</evidence>
<evidence type="ECO:0000259" key="12">
    <source>
        <dbReference type="PROSITE" id="PS50011"/>
    </source>
</evidence>
<reference evidence="14 15" key="1">
    <citation type="submission" date="2017-08" db="EMBL/GenBank/DDBJ databases">
        <title>Acidophilic green algal genome provides insights into adaptation to an acidic environment.</title>
        <authorList>
            <person name="Hirooka S."/>
            <person name="Hirose Y."/>
            <person name="Kanesaki Y."/>
            <person name="Higuchi S."/>
            <person name="Fujiwara T."/>
            <person name="Onuma R."/>
            <person name="Era A."/>
            <person name="Ohbayashi R."/>
            <person name="Uzuka A."/>
            <person name="Nozaki H."/>
            <person name="Yoshikawa H."/>
            <person name="Miyagishima S.Y."/>
        </authorList>
    </citation>
    <scope>NUCLEOTIDE SEQUENCE [LARGE SCALE GENOMIC DNA]</scope>
    <source>
        <strain evidence="14 15">NIES-2499</strain>
    </source>
</reference>
<dbReference type="PROSITE" id="PS00108">
    <property type="entry name" value="PROTEIN_KINASE_ST"/>
    <property type="match status" value="1"/>
</dbReference>
<dbReference type="InterPro" id="IPR045270">
    <property type="entry name" value="STKc_AGC"/>
</dbReference>
<evidence type="ECO:0000256" key="9">
    <source>
        <dbReference type="ARBA" id="ARBA00048679"/>
    </source>
</evidence>
<organism evidence="14 15">
    <name type="scientific">Chlamydomonas eustigma</name>
    <dbReference type="NCBI Taxonomy" id="1157962"/>
    <lineage>
        <taxon>Eukaryota</taxon>
        <taxon>Viridiplantae</taxon>
        <taxon>Chlorophyta</taxon>
        <taxon>core chlorophytes</taxon>
        <taxon>Chlorophyceae</taxon>
        <taxon>CS clade</taxon>
        <taxon>Chlamydomonadales</taxon>
        <taxon>Chlamydomonadaceae</taxon>
        <taxon>Chlamydomonas</taxon>
    </lineage>
</organism>
<dbReference type="Gene3D" id="1.10.510.10">
    <property type="entry name" value="Transferase(Phosphotransferase) domain 1"/>
    <property type="match status" value="1"/>
</dbReference>
<dbReference type="SMART" id="SM00133">
    <property type="entry name" value="S_TK_X"/>
    <property type="match status" value="1"/>
</dbReference>
<dbReference type="PROSITE" id="PS50011">
    <property type="entry name" value="PROTEIN_KINASE_DOM"/>
    <property type="match status" value="1"/>
</dbReference>
<dbReference type="Proteomes" id="UP000232323">
    <property type="component" value="Unassembled WGS sequence"/>
</dbReference>
<dbReference type="PANTHER" id="PTHR24351">
    <property type="entry name" value="RIBOSOMAL PROTEIN S6 KINASE"/>
    <property type="match status" value="1"/>
</dbReference>
<evidence type="ECO:0000256" key="10">
    <source>
        <dbReference type="PROSITE-ProRule" id="PRU10141"/>
    </source>
</evidence>
<gene>
    <name evidence="14" type="ORF">CEUSTIGMA_g11793.t1</name>
</gene>
<keyword evidence="7 10" id="KW-0067">ATP-binding</keyword>
<name>A0A250XMP0_9CHLO</name>
<dbReference type="Pfam" id="PF00069">
    <property type="entry name" value="Pkinase"/>
    <property type="match status" value="1"/>
</dbReference>
<keyword evidence="2 11" id="KW-0723">Serine/threonine-protein kinase</keyword>
<dbReference type="GO" id="GO:0004674">
    <property type="term" value="F:protein serine/threonine kinase activity"/>
    <property type="evidence" value="ECO:0007669"/>
    <property type="project" value="UniProtKB-KW"/>
</dbReference>
<dbReference type="FunFam" id="1.10.510.10:FF:000713">
    <property type="entry name" value="Non-specific serine/threonine protein kinase"/>
    <property type="match status" value="1"/>
</dbReference>